<dbReference type="InterPro" id="IPR011011">
    <property type="entry name" value="Znf_FYVE_PHD"/>
</dbReference>
<dbReference type="InterPro" id="IPR013083">
    <property type="entry name" value="Znf_RING/FYVE/PHD"/>
</dbReference>
<keyword evidence="1" id="KW-0489">Methyltransferase</keyword>
<dbReference type="Pfam" id="PF13831">
    <property type="entry name" value="PHD_2"/>
    <property type="match status" value="1"/>
</dbReference>
<evidence type="ECO:0000313" key="17">
    <source>
        <dbReference type="EMBL" id="KAK4551231.1"/>
    </source>
</evidence>
<proteinExistence type="predicted"/>
<organism evidence="17 18">
    <name type="scientific">Quercus rubra</name>
    <name type="common">Northern red oak</name>
    <name type="synonym">Quercus borealis</name>
    <dbReference type="NCBI Taxonomy" id="3512"/>
    <lineage>
        <taxon>Eukaryota</taxon>
        <taxon>Viridiplantae</taxon>
        <taxon>Streptophyta</taxon>
        <taxon>Embryophyta</taxon>
        <taxon>Tracheophyta</taxon>
        <taxon>Spermatophyta</taxon>
        <taxon>Magnoliopsida</taxon>
        <taxon>eudicotyledons</taxon>
        <taxon>Gunneridae</taxon>
        <taxon>Pentapetalae</taxon>
        <taxon>rosids</taxon>
        <taxon>fabids</taxon>
        <taxon>Fagales</taxon>
        <taxon>Fagaceae</taxon>
        <taxon>Quercus</taxon>
    </lineage>
</organism>
<dbReference type="GO" id="GO:0045893">
    <property type="term" value="P:positive regulation of DNA-templated transcription"/>
    <property type="evidence" value="ECO:0007669"/>
    <property type="project" value="TreeGrafter"/>
</dbReference>
<feature type="region of interest" description="Disordered" evidence="12">
    <location>
        <begin position="375"/>
        <end position="401"/>
    </location>
</feature>
<keyword evidence="3" id="KW-0949">S-adenosyl-L-methionine</keyword>
<dbReference type="CDD" id="cd15571">
    <property type="entry name" value="ePHD"/>
    <property type="match status" value="1"/>
</dbReference>
<evidence type="ECO:0000256" key="6">
    <source>
        <dbReference type="ARBA" id="ARBA00022771"/>
    </source>
</evidence>
<evidence type="ECO:0000256" key="3">
    <source>
        <dbReference type="ARBA" id="ARBA00022691"/>
    </source>
</evidence>
<evidence type="ECO:0000256" key="2">
    <source>
        <dbReference type="ARBA" id="ARBA00022679"/>
    </source>
</evidence>
<evidence type="ECO:0000256" key="1">
    <source>
        <dbReference type="ARBA" id="ARBA00022603"/>
    </source>
</evidence>
<dbReference type="GO" id="GO:0042800">
    <property type="term" value="F:histone H3K4 methyltransferase activity"/>
    <property type="evidence" value="ECO:0007669"/>
    <property type="project" value="TreeGrafter"/>
</dbReference>
<evidence type="ECO:0000256" key="4">
    <source>
        <dbReference type="ARBA" id="ARBA00022723"/>
    </source>
</evidence>
<evidence type="ECO:0000259" key="16">
    <source>
        <dbReference type="PROSITE" id="PS51805"/>
    </source>
</evidence>
<gene>
    <name evidence="17" type="ORF">RGQ29_032452</name>
</gene>
<dbReference type="FunFam" id="3.30.40.10:FF:000484">
    <property type="entry name" value="Histone-lysine N-methyltransferase ATX4"/>
    <property type="match status" value="1"/>
</dbReference>
<evidence type="ECO:0000256" key="7">
    <source>
        <dbReference type="ARBA" id="ARBA00022833"/>
    </source>
</evidence>
<keyword evidence="4" id="KW-0479">Metal-binding</keyword>
<feature type="compositionally biased region" description="Basic and acidic residues" evidence="12">
    <location>
        <begin position="376"/>
        <end position="397"/>
    </location>
</feature>
<dbReference type="CDD" id="cd10518">
    <property type="entry name" value="SET_SETD1-like"/>
    <property type="match status" value="1"/>
</dbReference>
<dbReference type="Gene3D" id="3.30.40.10">
    <property type="entry name" value="Zinc/RING finger domain, C3HC4 (zinc finger)"/>
    <property type="match status" value="2"/>
</dbReference>
<feature type="compositionally biased region" description="Polar residues" evidence="12">
    <location>
        <begin position="656"/>
        <end position="680"/>
    </location>
</feature>
<evidence type="ECO:0000256" key="12">
    <source>
        <dbReference type="SAM" id="MobiDB-lite"/>
    </source>
</evidence>
<feature type="domain" description="PHD-type" evidence="16">
    <location>
        <begin position="1568"/>
        <end position="1684"/>
    </location>
</feature>
<comment type="caution">
    <text evidence="17">The sequence shown here is derived from an EMBL/GenBank/DDBJ whole genome shotgun (WGS) entry which is preliminary data.</text>
</comment>
<feature type="compositionally biased region" description="Polar residues" evidence="12">
    <location>
        <begin position="687"/>
        <end position="697"/>
    </location>
</feature>
<evidence type="ECO:0000259" key="15">
    <source>
        <dbReference type="PROSITE" id="PS50868"/>
    </source>
</evidence>
<dbReference type="InterPro" id="IPR003616">
    <property type="entry name" value="Post-SET_dom"/>
</dbReference>
<dbReference type="SUPFAM" id="SSF82199">
    <property type="entry name" value="SET domain"/>
    <property type="match status" value="1"/>
</dbReference>
<dbReference type="PROSITE" id="PS50280">
    <property type="entry name" value="SET"/>
    <property type="match status" value="1"/>
</dbReference>
<keyword evidence="7" id="KW-0862">Zinc</keyword>
<dbReference type="Pfam" id="PF00856">
    <property type="entry name" value="SET"/>
    <property type="match status" value="1"/>
</dbReference>
<keyword evidence="5" id="KW-0677">Repeat</keyword>
<feature type="domain" description="PHD-type" evidence="13">
    <location>
        <begin position="1418"/>
        <end position="1468"/>
    </location>
</feature>
<dbReference type="Proteomes" id="UP001324115">
    <property type="component" value="Unassembled WGS sequence"/>
</dbReference>
<dbReference type="PROSITE" id="PS51805">
    <property type="entry name" value="EPHD"/>
    <property type="match status" value="1"/>
</dbReference>
<keyword evidence="18" id="KW-1185">Reference proteome</keyword>
<keyword evidence="8" id="KW-0156">Chromatin regulator</keyword>
<dbReference type="InterPro" id="IPR046341">
    <property type="entry name" value="SET_dom_sf"/>
</dbReference>
<dbReference type="GO" id="GO:0035097">
    <property type="term" value="C:histone methyltransferase complex"/>
    <property type="evidence" value="ECO:0007669"/>
    <property type="project" value="TreeGrafter"/>
</dbReference>
<name>A0AAN7DVI9_QUERU</name>
<evidence type="ECO:0000313" key="18">
    <source>
        <dbReference type="Proteomes" id="UP001324115"/>
    </source>
</evidence>
<dbReference type="InterPro" id="IPR034732">
    <property type="entry name" value="EPHD"/>
</dbReference>
<reference evidence="17 18" key="1">
    <citation type="journal article" date="2023" name="G3 (Bethesda)">
        <title>A haplotype-resolved chromosome-scale genome for Quercus rubra L. provides insights into the genetics of adaptive traits for red oak species.</title>
        <authorList>
            <person name="Kapoor B."/>
            <person name="Jenkins J."/>
            <person name="Schmutz J."/>
            <person name="Zhebentyayeva T."/>
            <person name="Kuelheim C."/>
            <person name="Coggeshall M."/>
            <person name="Heim C."/>
            <person name="Lasky J.R."/>
            <person name="Leites L."/>
            <person name="Islam-Faridi N."/>
            <person name="Romero-Severson J."/>
            <person name="DeLeo V.L."/>
            <person name="Lucas S.M."/>
            <person name="Lazic D."/>
            <person name="Gailing O."/>
            <person name="Carlson J."/>
            <person name="Staton M."/>
        </authorList>
    </citation>
    <scope>NUCLEOTIDE SEQUENCE [LARGE SCALE GENOMIC DNA]</scope>
    <source>
        <strain evidence="17">Pseudo-F2</strain>
    </source>
</reference>
<accession>A0AAN7DVI9</accession>
<feature type="domain" description="SET" evidence="14">
    <location>
        <begin position="1787"/>
        <end position="1908"/>
    </location>
</feature>
<dbReference type="PROSITE" id="PS50016">
    <property type="entry name" value="ZF_PHD_2"/>
    <property type="match status" value="1"/>
</dbReference>
<evidence type="ECO:0000256" key="10">
    <source>
        <dbReference type="ARBA" id="ARBA00023163"/>
    </source>
</evidence>
<evidence type="ECO:0000256" key="11">
    <source>
        <dbReference type="PROSITE-ProRule" id="PRU00146"/>
    </source>
</evidence>
<dbReference type="InterPro" id="IPR019787">
    <property type="entry name" value="Znf_PHD-finger"/>
</dbReference>
<dbReference type="GO" id="GO:0032259">
    <property type="term" value="P:methylation"/>
    <property type="evidence" value="ECO:0007669"/>
    <property type="project" value="UniProtKB-KW"/>
</dbReference>
<feature type="domain" description="Post-SET" evidence="15">
    <location>
        <begin position="1916"/>
        <end position="1932"/>
    </location>
</feature>
<keyword evidence="2" id="KW-0808">Transferase</keyword>
<dbReference type="PANTHER" id="PTHR45838:SF4">
    <property type="entry name" value="HISTONE-LYSINE N-METHYLTRANSFERASE TRITHORAX"/>
    <property type="match status" value="1"/>
</dbReference>
<evidence type="ECO:0000256" key="9">
    <source>
        <dbReference type="ARBA" id="ARBA00023015"/>
    </source>
</evidence>
<dbReference type="SMART" id="SM00317">
    <property type="entry name" value="SET"/>
    <property type="match status" value="1"/>
</dbReference>
<dbReference type="EMBL" id="JAXUIC010000095">
    <property type="protein sequence ID" value="KAK4551231.1"/>
    <property type="molecule type" value="Genomic_DNA"/>
</dbReference>
<evidence type="ECO:0000256" key="5">
    <source>
        <dbReference type="ARBA" id="ARBA00022737"/>
    </source>
</evidence>
<dbReference type="SMART" id="SM00508">
    <property type="entry name" value="PostSET"/>
    <property type="match status" value="1"/>
</dbReference>
<dbReference type="Gene3D" id="2.170.270.10">
    <property type="entry name" value="SET domain"/>
    <property type="match status" value="1"/>
</dbReference>
<dbReference type="SUPFAM" id="SSF57903">
    <property type="entry name" value="FYVE/PHD zinc finger"/>
    <property type="match status" value="1"/>
</dbReference>
<feature type="region of interest" description="Disordered" evidence="12">
    <location>
        <begin position="656"/>
        <end position="697"/>
    </location>
</feature>
<dbReference type="FunFam" id="2.170.270.10:FF:000086">
    <property type="entry name" value="Histone-lysine N-methyltransferase"/>
    <property type="match status" value="1"/>
</dbReference>
<keyword evidence="10" id="KW-0804">Transcription</keyword>
<protein>
    <submittedName>
        <fullName evidence="17">Uncharacterized protein</fullName>
    </submittedName>
</protein>
<sequence length="1932" mass="213276">MISSGLQSEYLSNQNLQNGEDLLAILLCMIFRDRTWLRQVFSSQVVPGNEKWHHTIPAKLSSMNVQCSQKLPLEADSSISKQSSSFMSGCPRGYLLLSNTGLLGIVCSCHCSHHHSGLCDVNPGDAVHMDSGETIAQWRKLYFQKFEIRVPEDRSEWDWPEGLSVTAGFVKSCATMPNVCKSPDLPHPVGSSGGLVRSGQPLDHAFFPKNPHTDQDLLIDASQIKNRGILNGTSWSNLHAIGDNQIMEFPTSRRSTLQKFVGIGLDSGCQSISAYNDFIMKNGNSSVSYSALQNVRDLGKDSDVNRTKNVKGSVIVGRDATSSNIELRLGQPYQPSQTSGNSVLPVIGPQLFDKLVNPPKSCFHRQMIDNAANYSDEDRRYHHRDADPFNSSAEKESNQLNHGNHTFGISNVMDSARLEKLKGNVPKSSVVLPCTDFHTPTKDSLHFKANVNMVNCTEHVMPRALNRESHAAECDPFNVYWNAGNGFERQLNIPALGSQRFIDKGKGVGCVADVPYVATDIGYGNHKQVDNSILGGSSDPFFAAVNDKSCYSCQLTSIPPDVSDARNLVSYLEKVPCLGSSGQGDHVAPRSNLRSQGVSMGFPLVTSTSTLDGTPSFLRQDGIGVSPYLLDENLRLLALRQIMDLSKQQHALSSLMNQEQGKCGSSSNVQHSLVDPSTSQEQRHRPNLSSGRDVSEPSRNLLQSAATFRVGDDIEKVASVTGNVYECLYYCCNISTLTLGISLHPEGIDVHCQLSDDPSLNERPSLRLGRRDNNVSRSSEHEICFQRVPRKNCQGKCNCEASTNNLGRNFDSQVGSSFNAFKEQMGTCSGEASIIMNSKFAKDHFLLRDANISSERSEKLNGQLHRNRVCHASEWRDVPSKVKGVRNAVVVERLANVLDRRGNDGSQLKDASAKCFNGAMPIAGSLKEQENSNVSSGCSAPAVTQSSIEVNNIEFSTIDAGDTGYVSNDIVDEGSGIDKCWSSDDALGSERSADFLGSTCRTNLRKEGSSHVLNNQSSRSLLDELKLMDSLTWKKDRNQIHSWHQIHTGLAIYEKSNPSRKMVSGLKSGKRKRAMKLKMLSATFPSAGHSVKPYQNPNSAELPSCSSKDIQLVIQSDQGASLVSGSCIIRPNSKRRFSSATTHSHKRGVREDDNQTELNGDADFCKNPEVSGRKKLRKCFTSGTSRKFRMQESTHEEDEETEKYNSVGCVGTPSSQQLNLCSRKARLVVCGKYGEISNGKDVSKPAKIVPLSRILKTARRCTLPKNCKPRLNSMRELRKANSTRIDLCCDKFTDLKNGSSVAICDKINLDNSTEETDEVWCSEDEQFAKSILVKENDDKREKNYIILHSNAPSQSKLKCKEIRKRSIYELTVKDVKVHTRNEGGENLKNAEDSKRGLCEVYSNKSTEEHKCLPTSSSAAFCCVCGSSNQDDINCLLECSRCLIRVHQACYGVSKVPKGRWYCRPCRTSSKDIVCVLCGYGGGAMTRALRSRTIVKSILKAWNCEADCRHKNMISSAESLQNEQTALHSSGSGPDGNSFSVLQSKNIKSSAIAVRKMDLQKQLDVEQDSPCASNIKVHNSITVGVLDSTVKQWVHMVCGLWTPGTRCPNVETMSAFDVSGASSPRANVACSLCNRSGGSCIKCRVLSCSIQFHPWCAHQKGLLQSEVEGVDNESVGFYGRCVLHATYPTTGSASDPINSEIGCHGEKEFACARTEGYKGRKRDDPQNDLYGPSKGKGGCLVPQEQLNAWIHINGQKTCTQGLPKLAISDIEHDCRKEYAGYKQAKGWKHLVVYKSGIHALGLYTSRFISRGEMVVEYVGEIVGLRVADKRENEYQSGRKLQYKSACYFFRIDKEHIIDATRKGGIARFVNHSCLPNCVAKVISVRNEKKVVFFAERDIFPGEEITYDYHFNHEDEGMKIPCFCKSKNCRRFLN</sequence>
<evidence type="ECO:0000259" key="14">
    <source>
        <dbReference type="PROSITE" id="PS50280"/>
    </source>
</evidence>
<dbReference type="GO" id="GO:0008270">
    <property type="term" value="F:zinc ion binding"/>
    <property type="evidence" value="ECO:0007669"/>
    <property type="project" value="UniProtKB-KW"/>
</dbReference>
<keyword evidence="6 11" id="KW-0863">Zinc-finger</keyword>
<dbReference type="PROSITE" id="PS50868">
    <property type="entry name" value="POST_SET"/>
    <property type="match status" value="1"/>
</dbReference>
<dbReference type="SMART" id="SM00249">
    <property type="entry name" value="PHD"/>
    <property type="match status" value="2"/>
</dbReference>
<dbReference type="PANTHER" id="PTHR45838">
    <property type="entry name" value="HISTONE-LYSINE-N-METHYLTRANSFERASE 2 KMT2 FAMILY MEMBER"/>
    <property type="match status" value="1"/>
</dbReference>
<dbReference type="InterPro" id="IPR001965">
    <property type="entry name" value="Znf_PHD"/>
</dbReference>
<dbReference type="Pfam" id="PF13832">
    <property type="entry name" value="zf-HC5HC2H_2"/>
    <property type="match status" value="1"/>
</dbReference>
<evidence type="ECO:0000256" key="8">
    <source>
        <dbReference type="ARBA" id="ARBA00022853"/>
    </source>
</evidence>
<dbReference type="InterPro" id="IPR001214">
    <property type="entry name" value="SET_dom"/>
</dbReference>
<keyword evidence="9" id="KW-0805">Transcription regulation</keyword>
<evidence type="ECO:0000259" key="13">
    <source>
        <dbReference type="PROSITE" id="PS50016"/>
    </source>
</evidence>